<feature type="non-terminal residue" evidence="2">
    <location>
        <position position="1"/>
    </location>
</feature>
<evidence type="ECO:0000313" key="2">
    <source>
        <dbReference type="EMBL" id="CAA9569600.1"/>
    </source>
</evidence>
<sequence length="90" mass="10107">GEETEGAQRQRCREGPFPARYRAGEFRATAGHRAVRDDGQHPRPHRRARLACGRDEHEPHEDAVRNRDVCPRAARSPGDCRGQSLALRGV</sequence>
<feature type="region of interest" description="Disordered" evidence="1">
    <location>
        <begin position="27"/>
        <end position="65"/>
    </location>
</feature>
<proteinExistence type="predicted"/>
<reference evidence="2" key="1">
    <citation type="submission" date="2020-02" db="EMBL/GenBank/DDBJ databases">
        <authorList>
            <person name="Meier V. D."/>
        </authorList>
    </citation>
    <scope>NUCLEOTIDE SEQUENCE</scope>
    <source>
        <strain evidence="2">AVDCRST_MAG18</strain>
    </source>
</reference>
<dbReference type="AlphaFoldDB" id="A0A6J4V8L1"/>
<feature type="non-terminal residue" evidence="2">
    <location>
        <position position="90"/>
    </location>
</feature>
<evidence type="ECO:0000256" key="1">
    <source>
        <dbReference type="SAM" id="MobiDB-lite"/>
    </source>
</evidence>
<gene>
    <name evidence="2" type="ORF">AVDCRST_MAG18-1824</name>
</gene>
<organism evidence="2">
    <name type="scientific">uncultured Thermomicrobiales bacterium</name>
    <dbReference type="NCBI Taxonomy" id="1645740"/>
    <lineage>
        <taxon>Bacteria</taxon>
        <taxon>Pseudomonadati</taxon>
        <taxon>Thermomicrobiota</taxon>
        <taxon>Thermomicrobia</taxon>
        <taxon>Thermomicrobiales</taxon>
        <taxon>environmental samples</taxon>
    </lineage>
</organism>
<feature type="compositionally biased region" description="Basic and acidic residues" evidence="1">
    <location>
        <begin position="52"/>
        <end position="65"/>
    </location>
</feature>
<dbReference type="EMBL" id="CADCWN010000144">
    <property type="protein sequence ID" value="CAA9569600.1"/>
    <property type="molecule type" value="Genomic_DNA"/>
</dbReference>
<name>A0A6J4V8L1_9BACT</name>
<accession>A0A6J4V8L1</accession>
<protein>
    <submittedName>
        <fullName evidence="2">Uncharacterized protein</fullName>
    </submittedName>
</protein>